<organism evidence="4 5">
    <name type="scientific">Brachybacterium endophyticum</name>
    <dbReference type="NCBI Taxonomy" id="2182385"/>
    <lineage>
        <taxon>Bacteria</taxon>
        <taxon>Bacillati</taxon>
        <taxon>Actinomycetota</taxon>
        <taxon>Actinomycetes</taxon>
        <taxon>Micrococcales</taxon>
        <taxon>Dermabacteraceae</taxon>
        <taxon>Brachybacterium</taxon>
    </lineage>
</organism>
<evidence type="ECO:0000313" key="4">
    <source>
        <dbReference type="EMBL" id="PWH06474.1"/>
    </source>
</evidence>
<accession>A0A2U2RL17</accession>
<gene>
    <name evidence="4" type="ORF">DEO23_05755</name>
</gene>
<dbReference type="Proteomes" id="UP000245590">
    <property type="component" value="Unassembled WGS sequence"/>
</dbReference>
<dbReference type="OrthoDB" id="146444at2"/>
<dbReference type="EMBL" id="QFKX01000002">
    <property type="protein sequence ID" value="PWH06474.1"/>
    <property type="molecule type" value="Genomic_DNA"/>
</dbReference>
<evidence type="ECO:0000313" key="5">
    <source>
        <dbReference type="Proteomes" id="UP000245590"/>
    </source>
</evidence>
<dbReference type="Pfam" id="PF06386">
    <property type="entry name" value="GvpL_GvpF"/>
    <property type="match status" value="1"/>
</dbReference>
<dbReference type="PANTHER" id="PTHR36852:SF1">
    <property type="entry name" value="PROTEIN GVPL 2"/>
    <property type="match status" value="1"/>
</dbReference>
<name>A0A2U2RL17_9MICO</name>
<dbReference type="InterPro" id="IPR009430">
    <property type="entry name" value="GvpL/GvpF"/>
</dbReference>
<dbReference type="AlphaFoldDB" id="A0A2U2RL17"/>
<comment type="similarity">
    <text evidence="3">Belongs to the gas vesicle GvpF/GvpL family.</text>
</comment>
<evidence type="ECO:0000256" key="2">
    <source>
        <dbReference type="ARBA" id="ARBA00035108"/>
    </source>
</evidence>
<keyword evidence="1" id="KW-0304">Gas vesicle</keyword>
<reference evidence="4 5" key="1">
    <citation type="submission" date="2018-05" db="EMBL/GenBank/DDBJ databases">
        <title>Brachybacterium sp. M1HQ-2T, whole genome shotgun sequence.</title>
        <authorList>
            <person name="Tuo L."/>
        </authorList>
    </citation>
    <scope>NUCLEOTIDE SEQUENCE [LARGE SCALE GENOMIC DNA]</scope>
    <source>
        <strain evidence="4 5">M1HQ-2</strain>
    </source>
</reference>
<keyword evidence="5" id="KW-1185">Reference proteome</keyword>
<protein>
    <submittedName>
        <fullName evidence="4">GvpL 2</fullName>
    </submittedName>
</protein>
<proteinExistence type="inferred from homology"/>
<dbReference type="GO" id="GO:0031411">
    <property type="term" value="C:gas vesicle"/>
    <property type="evidence" value="ECO:0007669"/>
    <property type="project" value="UniProtKB-SubCell"/>
</dbReference>
<dbReference type="GO" id="GO:0031412">
    <property type="term" value="P:gas vesicle organization"/>
    <property type="evidence" value="ECO:0007669"/>
    <property type="project" value="InterPro"/>
</dbReference>
<evidence type="ECO:0000256" key="1">
    <source>
        <dbReference type="ARBA" id="ARBA00022987"/>
    </source>
</evidence>
<comment type="subcellular location">
    <subcellularLocation>
        <location evidence="2">Gas vesicle</location>
    </subcellularLocation>
</comment>
<dbReference type="PANTHER" id="PTHR36852">
    <property type="entry name" value="PROTEIN GVPL 2"/>
    <property type="match status" value="1"/>
</dbReference>
<evidence type="ECO:0000256" key="3">
    <source>
        <dbReference type="ARBA" id="ARBA00035643"/>
    </source>
</evidence>
<comment type="caution">
    <text evidence="4">The sequence shown here is derived from an EMBL/GenBank/DDBJ whole genome shotgun (WGS) entry which is preliminary data.</text>
</comment>
<sequence length="275" mass="29967">MGRGEQEGHHMSEAADLYVYAVVGDGDYRPTATGIDGAPLQVVDAPSGLRAVVHEHTAGPYEGPDDDVKRWILEHSDAVDDAWQQCGAVLPVSFNVIVHGDQEAGSTPAQQLADWLETNTSLLGPRLEHLEGTTELRVEISLDRAKHVAEDPEVLSLTAEMESRPAGVRRLLSKRLEKMEKDLADRAADGLYPDLRTRLAQHCVDIEEYRRAARDPGLVPVLTAACLVRTAQTEGVGAELTSIQQEHPSLSIRFLGPWPPYSFADMTATEGSMTA</sequence>